<feature type="compositionally biased region" description="Polar residues" evidence="1">
    <location>
        <begin position="8"/>
        <end position="19"/>
    </location>
</feature>
<proteinExistence type="predicted"/>
<reference evidence="2" key="1">
    <citation type="submission" date="2021-07" db="EMBL/GenBank/DDBJ databases">
        <title>Neiella marina sp. nov., isolated from the intestinal content of sea cucumber Apostichopus japonicus.</title>
        <authorList>
            <person name="Bai X."/>
        </authorList>
    </citation>
    <scope>NUCLEOTIDE SEQUENCE</scope>
    <source>
        <strain evidence="2">126</strain>
    </source>
</reference>
<organism evidence="2 3">
    <name type="scientific">Neiella holothuriorum</name>
    <dbReference type="NCBI Taxonomy" id="2870530"/>
    <lineage>
        <taxon>Bacteria</taxon>
        <taxon>Pseudomonadati</taxon>
        <taxon>Pseudomonadota</taxon>
        <taxon>Gammaproteobacteria</taxon>
        <taxon>Alteromonadales</taxon>
        <taxon>Echinimonadaceae</taxon>
        <taxon>Neiella</taxon>
    </lineage>
</organism>
<accession>A0ABS7EHX1</accession>
<dbReference type="EMBL" id="JAHZSS010000016">
    <property type="protein sequence ID" value="MBW8191946.1"/>
    <property type="molecule type" value="Genomic_DNA"/>
</dbReference>
<dbReference type="RefSeq" id="WP_220104620.1">
    <property type="nucleotide sequence ID" value="NZ_JAHZSS010000016.1"/>
</dbReference>
<gene>
    <name evidence="2" type="ORF">K0504_12945</name>
</gene>
<evidence type="ECO:0000313" key="2">
    <source>
        <dbReference type="EMBL" id="MBW8191946.1"/>
    </source>
</evidence>
<evidence type="ECO:0000313" key="3">
    <source>
        <dbReference type="Proteomes" id="UP001166251"/>
    </source>
</evidence>
<evidence type="ECO:0000256" key="1">
    <source>
        <dbReference type="SAM" id="MobiDB-lite"/>
    </source>
</evidence>
<keyword evidence="3" id="KW-1185">Reference proteome</keyword>
<dbReference type="Proteomes" id="UP001166251">
    <property type="component" value="Unassembled WGS sequence"/>
</dbReference>
<comment type="caution">
    <text evidence="2">The sequence shown here is derived from an EMBL/GenBank/DDBJ whole genome shotgun (WGS) entry which is preliminary data.</text>
</comment>
<protein>
    <submittedName>
        <fullName evidence="2">Uncharacterized protein</fullName>
    </submittedName>
</protein>
<sequence length="101" mass="12221">MYRRTNKYQKNINQSYSNRANRESEPAQDYDKPRQIPKLRRVIEITDFDSGEPVTHKIELFKTDRIDCYDVVEDGQLWQRRMGWSRELSSLRKAMPRLARE</sequence>
<feature type="compositionally biased region" description="Basic and acidic residues" evidence="1">
    <location>
        <begin position="20"/>
        <end position="34"/>
    </location>
</feature>
<feature type="region of interest" description="Disordered" evidence="1">
    <location>
        <begin position="1"/>
        <end position="35"/>
    </location>
</feature>
<name>A0ABS7EHX1_9GAMM</name>